<evidence type="ECO:0000313" key="2">
    <source>
        <dbReference type="EMBL" id="QDB78698.1"/>
    </source>
</evidence>
<sequence>MVLDEPEVVVPPPADRAAGEHGWKPDEDPLGYAGQHGGCPGQQRTRRDAGDAFSPALESEVTRLTDARVVKYELRHLRGGPGHPVNGCGAPADGALEKALAMRRAASDRRRRRTRKRPRVMLLHMDAAAVAG</sequence>
<evidence type="ECO:0000313" key="3">
    <source>
        <dbReference type="Proteomes" id="UP000313948"/>
    </source>
</evidence>
<organism evidence="2 3">
    <name type="scientific">Georgenia wutianyii</name>
    <dbReference type="NCBI Taxonomy" id="2585135"/>
    <lineage>
        <taxon>Bacteria</taxon>
        <taxon>Bacillati</taxon>
        <taxon>Actinomycetota</taxon>
        <taxon>Actinomycetes</taxon>
        <taxon>Micrococcales</taxon>
        <taxon>Bogoriellaceae</taxon>
        <taxon>Georgenia</taxon>
    </lineage>
</organism>
<dbReference type="RefSeq" id="WP_139948068.1">
    <property type="nucleotide sequence ID" value="NZ_CP040899.1"/>
</dbReference>
<keyword evidence="3" id="KW-1185">Reference proteome</keyword>
<name>A0ABX5VMX8_9MICO</name>
<proteinExistence type="predicted"/>
<gene>
    <name evidence="2" type="ORF">FE251_04390</name>
</gene>
<dbReference type="Proteomes" id="UP000313948">
    <property type="component" value="Chromosome"/>
</dbReference>
<protein>
    <submittedName>
        <fullName evidence="2">Uncharacterized protein</fullName>
    </submittedName>
</protein>
<evidence type="ECO:0000256" key="1">
    <source>
        <dbReference type="SAM" id="MobiDB-lite"/>
    </source>
</evidence>
<feature type="compositionally biased region" description="Basic and acidic residues" evidence="1">
    <location>
        <begin position="17"/>
        <end position="27"/>
    </location>
</feature>
<accession>A0ABX5VMX8</accession>
<feature type="region of interest" description="Disordered" evidence="1">
    <location>
        <begin position="1"/>
        <end position="57"/>
    </location>
</feature>
<dbReference type="EMBL" id="CP040899">
    <property type="protein sequence ID" value="QDB78698.1"/>
    <property type="molecule type" value="Genomic_DNA"/>
</dbReference>
<reference evidence="2 3" key="1">
    <citation type="submission" date="2019-05" db="EMBL/GenBank/DDBJ databases">
        <title>Georgenia *** sp. nov., and Georgenia *** sp. nov., isolated from the intestinal contents of plateau pika (Ochotona curzoniae) in the Qinghai-Tibet plateau of China.</title>
        <authorList>
            <person name="Tian Z."/>
        </authorList>
    </citation>
    <scope>NUCLEOTIDE SEQUENCE [LARGE SCALE GENOMIC DNA]</scope>
    <source>
        <strain evidence="2 3">Z294</strain>
    </source>
</reference>